<dbReference type="RefSeq" id="WP_130534730.1">
    <property type="nucleotide sequence ID" value="NZ_SHMG01000006.1"/>
</dbReference>
<sequence>MSKEQGMLLQNFLDENKQHSVRFSIQITGNIPGERFNLPILAENMQRAFYSAAEVTPELHTRHKNDVVRVSMVASINAYRAVMQVLLHQDMSVLQFFAEPSEDPYDDLSKQFSLACLVGRFEFAHRLSRVSNSDFWSHFDGPSLFDPIFFRFHICHMWVHHGAAFLEDVEYKARDRMMAMDIDRSKDYGEEDIQKTAEILFGVAEFIRGQLSSGRIDDLLKSVFSTMVSVENFDADDLSDYLSLGTGGYGNSKTMLQLRLEEIGVLN</sequence>
<dbReference type="Proteomes" id="UP000294164">
    <property type="component" value="Unassembled WGS sequence"/>
</dbReference>
<proteinExistence type="predicted"/>
<evidence type="ECO:0000313" key="1">
    <source>
        <dbReference type="EMBL" id="TAA41570.1"/>
    </source>
</evidence>
<dbReference type="AlphaFoldDB" id="A0A4Q8M489"/>
<evidence type="ECO:0000313" key="2">
    <source>
        <dbReference type="Proteomes" id="UP000294164"/>
    </source>
</evidence>
<protein>
    <submittedName>
        <fullName evidence="1">Uncharacterized protein</fullName>
    </submittedName>
</protein>
<dbReference type="EMBL" id="SHMG01000006">
    <property type="protein sequence ID" value="TAA41570.1"/>
    <property type="molecule type" value="Genomic_DNA"/>
</dbReference>
<accession>A0A4Q8M489</accession>
<organism evidence="1 2">
    <name type="scientific">Pseudoxanthomonas winnipegensis</name>
    <dbReference type="NCBI Taxonomy" id="2480810"/>
    <lineage>
        <taxon>Bacteria</taxon>
        <taxon>Pseudomonadati</taxon>
        <taxon>Pseudomonadota</taxon>
        <taxon>Gammaproteobacteria</taxon>
        <taxon>Lysobacterales</taxon>
        <taxon>Lysobacteraceae</taxon>
        <taxon>Pseudoxanthomonas</taxon>
    </lineage>
</organism>
<name>A0A4Q8M489_9GAMM</name>
<gene>
    <name evidence="1" type="ORF">EA655_11560</name>
</gene>
<comment type="caution">
    <text evidence="1">The sequence shown here is derived from an EMBL/GenBank/DDBJ whole genome shotgun (WGS) entry which is preliminary data.</text>
</comment>
<reference evidence="1 2" key="1">
    <citation type="submission" date="2019-02" db="EMBL/GenBank/DDBJ databases">
        <title>WGS of Pseudoxanthomonas species novum from clinical isolates.</title>
        <authorList>
            <person name="Bernier A.-M."/>
            <person name="Bernard K."/>
            <person name="Vachon A."/>
        </authorList>
    </citation>
    <scope>NUCLEOTIDE SEQUENCE [LARGE SCALE GENOMIC DNA]</scope>
    <source>
        <strain evidence="1 2">NML130969</strain>
    </source>
</reference>